<evidence type="ECO:0000313" key="8">
    <source>
        <dbReference type="EMBL" id="TYP53259.1"/>
    </source>
</evidence>
<dbReference type="GO" id="GO:0005829">
    <property type="term" value="C:cytosol"/>
    <property type="evidence" value="ECO:0007669"/>
    <property type="project" value="TreeGrafter"/>
</dbReference>
<keyword evidence="5" id="KW-0676">Redox-active center</keyword>
<dbReference type="InterPro" id="IPR036249">
    <property type="entry name" value="Thioredoxin-like_sf"/>
</dbReference>
<evidence type="ECO:0000256" key="2">
    <source>
        <dbReference type="ARBA" id="ARBA00022559"/>
    </source>
</evidence>
<evidence type="ECO:0000256" key="5">
    <source>
        <dbReference type="ARBA" id="ARBA00023284"/>
    </source>
</evidence>
<evidence type="ECO:0000256" key="4">
    <source>
        <dbReference type="ARBA" id="ARBA00023002"/>
    </source>
</evidence>
<dbReference type="GO" id="GO:0042744">
    <property type="term" value="P:hydrogen peroxide catabolic process"/>
    <property type="evidence" value="ECO:0007669"/>
    <property type="project" value="TreeGrafter"/>
</dbReference>
<dbReference type="GO" id="GO:0045454">
    <property type="term" value="P:cell redox homeostasis"/>
    <property type="evidence" value="ECO:0007669"/>
    <property type="project" value="TreeGrafter"/>
</dbReference>
<comment type="caution">
    <text evidence="8">The sequence shown here is derived from an EMBL/GenBank/DDBJ whole genome shotgun (WGS) entry which is preliminary data.</text>
</comment>
<dbReference type="InterPro" id="IPR000866">
    <property type="entry name" value="AhpC/TSA"/>
</dbReference>
<dbReference type="InterPro" id="IPR050217">
    <property type="entry name" value="Peroxiredoxin"/>
</dbReference>
<keyword evidence="2" id="KW-0575">Peroxidase</keyword>
<accession>A0A5S5ANQ7</accession>
<dbReference type="GO" id="GO:0008379">
    <property type="term" value="F:thioredoxin peroxidase activity"/>
    <property type="evidence" value="ECO:0007669"/>
    <property type="project" value="TreeGrafter"/>
</dbReference>
<evidence type="ECO:0000313" key="9">
    <source>
        <dbReference type="Proteomes" id="UP000322294"/>
    </source>
</evidence>
<dbReference type="PANTHER" id="PTHR10681">
    <property type="entry name" value="THIOREDOXIN PEROXIDASE"/>
    <property type="match status" value="1"/>
</dbReference>
<dbReference type="SUPFAM" id="SSF52833">
    <property type="entry name" value="Thioredoxin-like"/>
    <property type="match status" value="1"/>
</dbReference>
<gene>
    <name evidence="8" type="ORF">LZ11_01610</name>
</gene>
<reference evidence="8 9" key="1">
    <citation type="submission" date="2019-07" db="EMBL/GenBank/DDBJ databases">
        <title>Genomic Encyclopedia of Type Strains, Phase I: the one thousand microbial genomes (KMG-I) project.</title>
        <authorList>
            <person name="Kyrpides N."/>
        </authorList>
    </citation>
    <scope>NUCLEOTIDE SEQUENCE [LARGE SCALE GENOMIC DNA]</scope>
    <source>
        <strain evidence="8 9">DSM 16647</strain>
    </source>
</reference>
<dbReference type="EMBL" id="VNHO01000016">
    <property type="protein sequence ID" value="TYP53259.1"/>
    <property type="molecule type" value="Genomic_DNA"/>
</dbReference>
<name>A0A5S5ANQ7_9FIRM</name>
<dbReference type="InterPro" id="IPR019479">
    <property type="entry name" value="Peroxiredoxin_C"/>
</dbReference>
<sequence length="133" mass="14947">MAASYDQFRRLGVEVLAISTDSIYAHKVFAEISPSARKVQYPLISDRNHKISRMYGVLDVMEGTAPRATFIINPSGIIEYYSVYPGPVGRNIYELIRIFQALQFTEKTGLGAPANWQPGDKGISREWHNVGRV</sequence>
<dbReference type="Proteomes" id="UP000322294">
    <property type="component" value="Unassembled WGS sequence"/>
</dbReference>
<comment type="similarity">
    <text evidence="1">Belongs to the peroxiredoxin family. AhpC/Prx1 subfamily.</text>
</comment>
<dbReference type="Gene3D" id="3.40.30.10">
    <property type="entry name" value="Glutaredoxin"/>
    <property type="match status" value="1"/>
</dbReference>
<keyword evidence="3" id="KW-0049">Antioxidant</keyword>
<dbReference type="Pfam" id="PF10417">
    <property type="entry name" value="1-cysPrx_C"/>
    <property type="match status" value="1"/>
</dbReference>
<feature type="domain" description="Alkyl hydroperoxide reductase subunit C/ Thiol specific antioxidant" evidence="6">
    <location>
        <begin position="1"/>
        <end position="80"/>
    </location>
</feature>
<dbReference type="AlphaFoldDB" id="A0A5S5ANQ7"/>
<evidence type="ECO:0000256" key="3">
    <source>
        <dbReference type="ARBA" id="ARBA00022862"/>
    </source>
</evidence>
<keyword evidence="9" id="KW-1185">Reference proteome</keyword>
<keyword evidence="4" id="KW-0560">Oxidoreductase</keyword>
<dbReference type="PANTHER" id="PTHR10681:SF121">
    <property type="entry name" value="ALKYL HYDROPEROXIDE REDUCTASE C"/>
    <property type="match status" value="1"/>
</dbReference>
<evidence type="ECO:0000256" key="1">
    <source>
        <dbReference type="ARBA" id="ARBA00009796"/>
    </source>
</evidence>
<evidence type="ECO:0000259" key="7">
    <source>
        <dbReference type="Pfam" id="PF10417"/>
    </source>
</evidence>
<protein>
    <submittedName>
        <fullName evidence="8">Peroxiredoxin (Alkyl hydroperoxide reductase subunit C)</fullName>
    </submittedName>
</protein>
<dbReference type="GO" id="GO:0033554">
    <property type="term" value="P:cellular response to stress"/>
    <property type="evidence" value="ECO:0007669"/>
    <property type="project" value="TreeGrafter"/>
</dbReference>
<evidence type="ECO:0000259" key="6">
    <source>
        <dbReference type="Pfam" id="PF00578"/>
    </source>
</evidence>
<proteinExistence type="inferred from homology"/>
<dbReference type="GO" id="GO:0006979">
    <property type="term" value="P:response to oxidative stress"/>
    <property type="evidence" value="ECO:0007669"/>
    <property type="project" value="TreeGrafter"/>
</dbReference>
<feature type="domain" description="Peroxiredoxin C-terminal" evidence="7">
    <location>
        <begin position="101"/>
        <end position="123"/>
    </location>
</feature>
<dbReference type="Pfam" id="PF00578">
    <property type="entry name" value="AhpC-TSA"/>
    <property type="match status" value="1"/>
</dbReference>
<organism evidence="8 9">
    <name type="scientific">Thermosediminibacter litoriperuensis</name>
    <dbReference type="NCBI Taxonomy" id="291989"/>
    <lineage>
        <taxon>Bacteria</taxon>
        <taxon>Bacillati</taxon>
        <taxon>Bacillota</taxon>
        <taxon>Clostridia</taxon>
        <taxon>Thermosediminibacterales</taxon>
        <taxon>Thermosediminibacteraceae</taxon>
        <taxon>Thermosediminibacter</taxon>
    </lineage>
</organism>